<reference evidence="2 3" key="1">
    <citation type="journal article" date="2010" name="Microbiol. Resour. Announc.">
        <title>Comparative genomics of the bacterial genus Listeria: Genome evolution is characterized by limited gene acquisition and limited gene loss.</title>
        <authorList>
            <person name="den Bakker H.C."/>
            <person name="Cummings C.A."/>
            <person name="Ferreira V."/>
            <person name="Vatta P."/>
            <person name="Orsi R.H."/>
            <person name="Degoricija L."/>
            <person name="Barker M."/>
            <person name="Petrauskene O."/>
            <person name="Furtado M.R."/>
            <person name="Wiedmann M."/>
        </authorList>
    </citation>
    <scope>NUCLEOTIDE SEQUENCE [LARGE SCALE GENOMIC DNA]</scope>
    <source>
        <strain evidence="2 3">FSL S4-120</strain>
    </source>
</reference>
<organism evidence="2 3">
    <name type="scientific">Listeria marthii FSL S4-120</name>
    <dbReference type="NCBI Taxonomy" id="702457"/>
    <lineage>
        <taxon>Bacteria</taxon>
        <taxon>Bacillati</taxon>
        <taxon>Bacillota</taxon>
        <taxon>Bacilli</taxon>
        <taxon>Bacillales</taxon>
        <taxon>Listeriaceae</taxon>
        <taxon>Listeria</taxon>
    </lineage>
</organism>
<comment type="caution">
    <text evidence="2">The sequence shown here is derived from an EMBL/GenBank/DDBJ whole genome shotgun (WGS) entry which is preliminary data.</text>
</comment>
<feature type="region of interest" description="Disordered" evidence="1">
    <location>
        <begin position="1"/>
        <end position="26"/>
    </location>
</feature>
<feature type="non-terminal residue" evidence="2">
    <location>
        <position position="41"/>
    </location>
</feature>
<gene>
    <name evidence="2" type="ORF">NT05LM_3353</name>
</gene>
<evidence type="ECO:0000313" key="3">
    <source>
        <dbReference type="Proteomes" id="UP000003412"/>
    </source>
</evidence>
<keyword evidence="3" id="KW-1185">Reference proteome</keyword>
<protein>
    <submittedName>
        <fullName evidence="2">Uncharacterized protein</fullName>
    </submittedName>
</protein>
<evidence type="ECO:0000313" key="2">
    <source>
        <dbReference type="EMBL" id="EFR86372.1"/>
    </source>
</evidence>
<accession>A0ABN0BTN0</accession>
<sequence length="41" mass="4413">MNVNTTGTIEPINPSQAPSKTKGQRMNQLVAPTNFIISISL</sequence>
<dbReference type="Proteomes" id="UP000003412">
    <property type="component" value="Chromosome"/>
</dbReference>
<dbReference type="EMBL" id="ADXF01001205">
    <property type="protein sequence ID" value="EFR86372.1"/>
    <property type="molecule type" value="Genomic_DNA"/>
</dbReference>
<evidence type="ECO:0000256" key="1">
    <source>
        <dbReference type="SAM" id="MobiDB-lite"/>
    </source>
</evidence>
<proteinExistence type="predicted"/>
<name>A0ABN0BTN0_9LIST</name>